<proteinExistence type="predicted"/>
<keyword evidence="1" id="KW-1133">Transmembrane helix</keyword>
<organism evidence="2 3">
    <name type="scientific">Handroanthus impetiginosus</name>
    <dbReference type="NCBI Taxonomy" id="429701"/>
    <lineage>
        <taxon>Eukaryota</taxon>
        <taxon>Viridiplantae</taxon>
        <taxon>Streptophyta</taxon>
        <taxon>Embryophyta</taxon>
        <taxon>Tracheophyta</taxon>
        <taxon>Spermatophyta</taxon>
        <taxon>Magnoliopsida</taxon>
        <taxon>eudicotyledons</taxon>
        <taxon>Gunneridae</taxon>
        <taxon>Pentapetalae</taxon>
        <taxon>asterids</taxon>
        <taxon>lamiids</taxon>
        <taxon>Lamiales</taxon>
        <taxon>Bignoniaceae</taxon>
        <taxon>Crescentiina</taxon>
        <taxon>Tabebuia alliance</taxon>
        <taxon>Handroanthus</taxon>
    </lineage>
</organism>
<accession>A0A2G9GPL3</accession>
<feature type="transmembrane region" description="Helical" evidence="1">
    <location>
        <begin position="20"/>
        <end position="41"/>
    </location>
</feature>
<protein>
    <submittedName>
        <fullName evidence="2">Uncharacterized protein</fullName>
    </submittedName>
</protein>
<evidence type="ECO:0000313" key="3">
    <source>
        <dbReference type="Proteomes" id="UP000231279"/>
    </source>
</evidence>
<evidence type="ECO:0000256" key="1">
    <source>
        <dbReference type="SAM" id="Phobius"/>
    </source>
</evidence>
<name>A0A2G9GPL3_9LAMI</name>
<comment type="caution">
    <text evidence="2">The sequence shown here is derived from an EMBL/GenBank/DDBJ whole genome shotgun (WGS) entry which is preliminary data.</text>
</comment>
<evidence type="ECO:0000313" key="2">
    <source>
        <dbReference type="EMBL" id="PIN06950.1"/>
    </source>
</evidence>
<gene>
    <name evidence="2" type="ORF">CDL12_20493</name>
</gene>
<reference evidence="3" key="1">
    <citation type="journal article" date="2018" name="Gigascience">
        <title>Genome assembly of the Pink Ipe (Handroanthus impetiginosus, Bignoniaceae), a highly valued, ecologically keystone Neotropical timber forest tree.</title>
        <authorList>
            <person name="Silva-Junior O.B."/>
            <person name="Grattapaglia D."/>
            <person name="Novaes E."/>
            <person name="Collevatti R.G."/>
        </authorList>
    </citation>
    <scope>NUCLEOTIDE SEQUENCE [LARGE SCALE GENOMIC DNA]</scope>
    <source>
        <strain evidence="3">cv. UFG-1</strain>
    </source>
</reference>
<dbReference type="Proteomes" id="UP000231279">
    <property type="component" value="Unassembled WGS sequence"/>
</dbReference>
<keyword evidence="1" id="KW-0472">Membrane</keyword>
<keyword evidence="3" id="KW-1185">Reference proteome</keyword>
<sequence>MKDPKYYFYDHFCNYLHIMIYYAYPAHPVLLITLQGLNFSITKPNPRTKLILKFEDSFMEEIIAEMVNRGWM</sequence>
<dbReference type="EMBL" id="NKXS01004269">
    <property type="protein sequence ID" value="PIN06950.1"/>
    <property type="molecule type" value="Genomic_DNA"/>
</dbReference>
<keyword evidence="1" id="KW-0812">Transmembrane</keyword>
<dbReference type="AlphaFoldDB" id="A0A2G9GPL3"/>